<evidence type="ECO:0000256" key="4">
    <source>
        <dbReference type="ARBA" id="ARBA00023175"/>
    </source>
</evidence>
<reference evidence="10 11" key="1">
    <citation type="submission" date="2019-05" db="EMBL/GenBank/DDBJ databases">
        <title>The compact genome of Giardia muris reveals important steps in the evolution of intestinal protozoan parasites.</title>
        <authorList>
            <person name="Xu F."/>
            <person name="Jimenez-Gonzalez A."/>
            <person name="Einarsson E."/>
            <person name="Astvaldsson A."/>
            <person name="Peirasmaki D."/>
            <person name="Eckmann L."/>
            <person name="Andersson J.O."/>
            <person name="Svard S.G."/>
            <person name="Jerlstrom-Hultqvist J."/>
        </authorList>
    </citation>
    <scope>NUCLEOTIDE SEQUENCE [LARGE SCALE GENOMIC DNA]</scope>
    <source>
        <strain evidence="10 11">Roberts-Thomson</strain>
    </source>
</reference>
<dbReference type="Pfam" id="PF00225">
    <property type="entry name" value="Kinesin"/>
    <property type="match status" value="1"/>
</dbReference>
<dbReference type="GO" id="GO:0005874">
    <property type="term" value="C:microtubule"/>
    <property type="evidence" value="ECO:0007669"/>
    <property type="project" value="UniProtKB-KW"/>
</dbReference>
<dbReference type="Gene3D" id="3.40.850.10">
    <property type="entry name" value="Kinesin motor domain"/>
    <property type="match status" value="1"/>
</dbReference>
<evidence type="ECO:0000259" key="9">
    <source>
        <dbReference type="PROSITE" id="PS50067"/>
    </source>
</evidence>
<organism evidence="10 11">
    <name type="scientific">Giardia muris</name>
    <dbReference type="NCBI Taxonomy" id="5742"/>
    <lineage>
        <taxon>Eukaryota</taxon>
        <taxon>Metamonada</taxon>
        <taxon>Diplomonadida</taxon>
        <taxon>Hexamitidae</taxon>
        <taxon>Giardiinae</taxon>
        <taxon>Giardia</taxon>
    </lineage>
</organism>
<feature type="region of interest" description="Disordered" evidence="8">
    <location>
        <begin position="581"/>
        <end position="602"/>
    </location>
</feature>
<evidence type="ECO:0000256" key="5">
    <source>
        <dbReference type="PROSITE-ProRule" id="PRU00283"/>
    </source>
</evidence>
<keyword evidence="4 5" id="KW-0505">Motor protein</keyword>
<sequence length="753" mass="83778">MREEASNFRVCVRVRPLVEREIRAGETGVIRLFPEGTSLELVEPIISGMVDPAAYSHHLFSFDRVFGPTDGQEVVYEQQCRQAVLSVLEGFNATILAYGQTGTGKSFTISGTPGDVGIIPRAVDDIFAYVREHGPDNFSLRMSYLQIYNERLQDLLDTCTKNLKIREHQGQHGLSIYVDQLSEYQLKNSNEVARLLEYGGRNRKVGMTHMNIESSRSHTVFSLTVEQYLDDGATLVSKLNIVDLAGSERITTSRVTNERLLETKKINLSLTALANVISALIDAERGKRNHIPYRDSKLTKLLQDSLGGNCKTILVANVTPSAGSYQETLNTLKFADRSKQIRNTARVNERVDSKLLLKRYEQEIASLKKELNSLGSAPEPDDNLSPEERTRLYGEVEQKSREVVEERTAIRKLQSRMTLLEGYLNRGRETGTEGTSSNQKAGDWISKLNLIEAERRELLNEKQCVEQYRAMLVKQKEAIVALTSRLGELDEQLANTRDKIEEADEDQQELEAELSQLQRAVYAAAVAAGLNPKTVVDATGNVSNSFCDQHGLKITRYLHRQRVLGGGQTSASAFLDDLKANEEAEQSSADPGEAMDPVLSADPVDPTAELREILLEKQLEEAEGLRKLQRLKLELTRAQGELDLMMQDEEAEWGSPRPGGNQDMLRSRFVSLLGEASRERGLVTKIFENKLQPMLAYLATLLRAPDNQRSVHRQLTAFEALVAGMSEALANSSVAHASLGAVEHGDIAPDVAL</sequence>
<evidence type="ECO:0000256" key="6">
    <source>
        <dbReference type="RuleBase" id="RU000394"/>
    </source>
</evidence>
<dbReference type="OrthoDB" id="3176171at2759"/>
<accession>A0A4Z1SMN9</accession>
<dbReference type="InterPro" id="IPR027417">
    <property type="entry name" value="P-loop_NTPase"/>
</dbReference>
<dbReference type="PROSITE" id="PS00411">
    <property type="entry name" value="KINESIN_MOTOR_1"/>
    <property type="match status" value="1"/>
</dbReference>
<dbReference type="CDD" id="cd00106">
    <property type="entry name" value="KISc"/>
    <property type="match status" value="1"/>
</dbReference>
<dbReference type="InterPro" id="IPR019821">
    <property type="entry name" value="Kinesin_motor_CS"/>
</dbReference>
<dbReference type="Proteomes" id="UP000315496">
    <property type="component" value="Chromosome 4"/>
</dbReference>
<evidence type="ECO:0000256" key="3">
    <source>
        <dbReference type="ARBA" id="ARBA00023054"/>
    </source>
</evidence>
<feature type="coiled-coil region" evidence="7">
    <location>
        <begin position="350"/>
        <end position="416"/>
    </location>
</feature>
<dbReference type="GO" id="GO:0008017">
    <property type="term" value="F:microtubule binding"/>
    <property type="evidence" value="ECO:0007669"/>
    <property type="project" value="InterPro"/>
</dbReference>
<evidence type="ECO:0000256" key="7">
    <source>
        <dbReference type="SAM" id="Coils"/>
    </source>
</evidence>
<evidence type="ECO:0000256" key="2">
    <source>
        <dbReference type="ARBA" id="ARBA00022840"/>
    </source>
</evidence>
<dbReference type="InterPro" id="IPR036961">
    <property type="entry name" value="Kinesin_motor_dom_sf"/>
</dbReference>
<dbReference type="SMART" id="SM00129">
    <property type="entry name" value="KISc"/>
    <property type="match status" value="1"/>
</dbReference>
<feature type="domain" description="Kinesin motor" evidence="9">
    <location>
        <begin position="7"/>
        <end position="341"/>
    </location>
</feature>
<protein>
    <recommendedName>
        <fullName evidence="6">Kinesin-like protein</fullName>
    </recommendedName>
</protein>
<keyword evidence="3 7" id="KW-0175">Coiled coil</keyword>
<dbReference type="GO" id="GO:0007018">
    <property type="term" value="P:microtubule-based movement"/>
    <property type="evidence" value="ECO:0007669"/>
    <property type="project" value="InterPro"/>
</dbReference>
<dbReference type="PROSITE" id="PS50067">
    <property type="entry name" value="KINESIN_MOTOR_2"/>
    <property type="match status" value="1"/>
</dbReference>
<gene>
    <name evidence="10" type="ORF">GMRT_15083</name>
</gene>
<keyword evidence="6" id="KW-0493">Microtubule</keyword>
<evidence type="ECO:0000256" key="1">
    <source>
        <dbReference type="ARBA" id="ARBA00022741"/>
    </source>
</evidence>
<dbReference type="SUPFAM" id="SSF52540">
    <property type="entry name" value="P-loop containing nucleoside triphosphate hydrolases"/>
    <property type="match status" value="1"/>
</dbReference>
<dbReference type="PANTHER" id="PTHR47968">
    <property type="entry name" value="CENTROMERE PROTEIN E"/>
    <property type="match status" value="1"/>
</dbReference>
<comment type="caution">
    <text evidence="10">The sequence shown here is derived from an EMBL/GenBank/DDBJ whole genome shotgun (WGS) entry which is preliminary data.</text>
</comment>
<keyword evidence="11" id="KW-1185">Reference proteome</keyword>
<dbReference type="PRINTS" id="PR00380">
    <property type="entry name" value="KINESINHEAVY"/>
</dbReference>
<keyword evidence="1 5" id="KW-0547">Nucleotide-binding</keyword>
<dbReference type="EMBL" id="VDLU01000004">
    <property type="protein sequence ID" value="TNJ26956.1"/>
    <property type="molecule type" value="Genomic_DNA"/>
</dbReference>
<evidence type="ECO:0000313" key="10">
    <source>
        <dbReference type="EMBL" id="TNJ26956.1"/>
    </source>
</evidence>
<feature type="binding site" evidence="5">
    <location>
        <begin position="99"/>
        <end position="106"/>
    </location>
    <ligand>
        <name>ATP</name>
        <dbReference type="ChEBI" id="CHEBI:30616"/>
    </ligand>
</feature>
<dbReference type="InterPro" id="IPR001752">
    <property type="entry name" value="Kinesin_motor_dom"/>
</dbReference>
<dbReference type="VEuPathDB" id="GiardiaDB:GMRT_15083"/>
<dbReference type="GO" id="GO:0003777">
    <property type="term" value="F:microtubule motor activity"/>
    <property type="evidence" value="ECO:0007669"/>
    <property type="project" value="InterPro"/>
</dbReference>
<name>A0A4Z1SMN9_GIAMU</name>
<proteinExistence type="inferred from homology"/>
<dbReference type="AlphaFoldDB" id="A0A4Z1SMN9"/>
<dbReference type="PANTHER" id="PTHR47968:SF75">
    <property type="entry name" value="CENTROMERE-ASSOCIATED PROTEIN E"/>
    <property type="match status" value="1"/>
</dbReference>
<evidence type="ECO:0000313" key="11">
    <source>
        <dbReference type="Proteomes" id="UP000315496"/>
    </source>
</evidence>
<dbReference type="GO" id="GO:0005524">
    <property type="term" value="F:ATP binding"/>
    <property type="evidence" value="ECO:0007669"/>
    <property type="project" value="UniProtKB-UniRule"/>
</dbReference>
<evidence type="ECO:0000256" key="8">
    <source>
        <dbReference type="SAM" id="MobiDB-lite"/>
    </source>
</evidence>
<keyword evidence="2 5" id="KW-0067">ATP-binding</keyword>
<feature type="coiled-coil region" evidence="7">
    <location>
        <begin position="448"/>
        <end position="520"/>
    </location>
</feature>
<dbReference type="InterPro" id="IPR027640">
    <property type="entry name" value="Kinesin-like_fam"/>
</dbReference>
<comment type="similarity">
    <text evidence="5 6">Belongs to the TRAFAC class myosin-kinesin ATPase superfamily. Kinesin family.</text>
</comment>